<dbReference type="InterPro" id="IPR003594">
    <property type="entry name" value="HATPase_dom"/>
</dbReference>
<dbReference type="Pfam" id="PF02518">
    <property type="entry name" value="HATPase_c"/>
    <property type="match status" value="1"/>
</dbReference>
<dbReference type="GO" id="GO:0005886">
    <property type="term" value="C:plasma membrane"/>
    <property type="evidence" value="ECO:0007669"/>
    <property type="project" value="UniProtKB-SubCell"/>
</dbReference>
<evidence type="ECO:0000256" key="9">
    <source>
        <dbReference type="ARBA" id="ARBA00022840"/>
    </source>
</evidence>
<evidence type="ECO:0000256" key="2">
    <source>
        <dbReference type="ARBA" id="ARBA00004651"/>
    </source>
</evidence>
<dbReference type="PROSITE" id="PS50109">
    <property type="entry name" value="HIS_KIN"/>
    <property type="match status" value="1"/>
</dbReference>
<dbReference type="InterPro" id="IPR003661">
    <property type="entry name" value="HisK_dim/P_dom"/>
</dbReference>
<evidence type="ECO:0000256" key="6">
    <source>
        <dbReference type="ARBA" id="ARBA00022679"/>
    </source>
</evidence>
<dbReference type="GO" id="GO:0000155">
    <property type="term" value="F:phosphorelay sensor kinase activity"/>
    <property type="evidence" value="ECO:0007669"/>
    <property type="project" value="InterPro"/>
</dbReference>
<dbReference type="GO" id="GO:0005524">
    <property type="term" value="F:ATP binding"/>
    <property type="evidence" value="ECO:0007669"/>
    <property type="project" value="UniProtKB-KW"/>
</dbReference>
<dbReference type="PROSITE" id="PS50885">
    <property type="entry name" value="HAMP"/>
    <property type="match status" value="1"/>
</dbReference>
<feature type="transmembrane region" description="Helical" evidence="11">
    <location>
        <begin position="164"/>
        <end position="183"/>
    </location>
</feature>
<feature type="domain" description="Histidine kinase" evidence="12">
    <location>
        <begin position="247"/>
        <end position="458"/>
    </location>
</feature>
<dbReference type="Pfam" id="PF00512">
    <property type="entry name" value="HisKA"/>
    <property type="match status" value="1"/>
</dbReference>
<dbReference type="CDD" id="cd00075">
    <property type="entry name" value="HATPase"/>
    <property type="match status" value="1"/>
</dbReference>
<feature type="compositionally biased region" description="Basic and acidic residues" evidence="10">
    <location>
        <begin position="113"/>
        <end position="129"/>
    </location>
</feature>
<protein>
    <recommendedName>
        <fullName evidence="3">histidine kinase</fullName>
        <ecNumber evidence="3">2.7.13.3</ecNumber>
    </recommendedName>
</protein>
<reference evidence="14 15" key="1">
    <citation type="submission" date="2019-03" db="EMBL/GenBank/DDBJ databases">
        <authorList>
            <person name="Sebastian G."/>
            <person name="Baumann P."/>
            <person name="Ruckert C."/>
            <person name="Kalinowski J."/>
            <person name="Nebel B."/>
            <person name="Takors R."/>
            <person name="Blombach B."/>
        </authorList>
    </citation>
    <scope>NUCLEOTIDE SEQUENCE [LARGE SCALE GENOMIC DNA]</scope>
    <source>
        <strain evidence="14 15">DSM 1084</strain>
    </source>
</reference>
<keyword evidence="11" id="KW-0472">Membrane</keyword>
<keyword evidence="6 14" id="KW-0808">Transferase</keyword>
<dbReference type="SUPFAM" id="SSF55874">
    <property type="entry name" value="ATPase domain of HSP90 chaperone/DNA topoisomerase II/histidine kinase"/>
    <property type="match status" value="1"/>
</dbReference>
<evidence type="ECO:0000256" key="7">
    <source>
        <dbReference type="ARBA" id="ARBA00022741"/>
    </source>
</evidence>
<keyword evidence="11" id="KW-1133">Transmembrane helix</keyword>
<comment type="subcellular location">
    <subcellularLocation>
        <location evidence="2">Cell membrane</location>
        <topology evidence="2">Multi-pass membrane protein</topology>
    </subcellularLocation>
</comment>
<proteinExistence type="predicted"/>
<dbReference type="Gene3D" id="1.10.287.130">
    <property type="match status" value="1"/>
</dbReference>
<dbReference type="EC" id="2.7.13.3" evidence="3"/>
<evidence type="ECO:0000256" key="8">
    <source>
        <dbReference type="ARBA" id="ARBA00022777"/>
    </source>
</evidence>
<keyword evidence="8" id="KW-0418">Kinase</keyword>
<dbReference type="AlphaFoldDB" id="A0A4P6WZ50"/>
<feature type="compositionally biased region" description="Polar residues" evidence="10">
    <location>
        <begin position="97"/>
        <end position="106"/>
    </location>
</feature>
<dbReference type="PANTHER" id="PTHR44936">
    <property type="entry name" value="SENSOR PROTEIN CREC"/>
    <property type="match status" value="1"/>
</dbReference>
<dbReference type="CDD" id="cd00082">
    <property type="entry name" value="HisKA"/>
    <property type="match status" value="1"/>
</dbReference>
<dbReference type="SUPFAM" id="SSF47384">
    <property type="entry name" value="Homodimeric domain of signal transducing histidine kinase"/>
    <property type="match status" value="1"/>
</dbReference>
<evidence type="ECO:0000313" key="14">
    <source>
        <dbReference type="EMBL" id="QBM27655.1"/>
    </source>
</evidence>
<dbReference type="KEGG" id="hpse:HPF_08165"/>
<accession>A0A4P6WZ50</accession>
<dbReference type="SMART" id="SM00304">
    <property type="entry name" value="HAMP"/>
    <property type="match status" value="1"/>
</dbReference>
<keyword evidence="11" id="KW-0812">Transmembrane</keyword>
<dbReference type="InterPro" id="IPR050980">
    <property type="entry name" value="2C_sensor_his_kinase"/>
</dbReference>
<dbReference type="Pfam" id="PF00672">
    <property type="entry name" value="HAMP"/>
    <property type="match status" value="1"/>
</dbReference>
<keyword evidence="4" id="KW-1003">Cell membrane</keyword>
<dbReference type="SUPFAM" id="SSF158472">
    <property type="entry name" value="HAMP domain-like"/>
    <property type="match status" value="1"/>
</dbReference>
<feature type="region of interest" description="Disordered" evidence="10">
    <location>
        <begin position="97"/>
        <end position="134"/>
    </location>
</feature>
<evidence type="ECO:0000256" key="1">
    <source>
        <dbReference type="ARBA" id="ARBA00000085"/>
    </source>
</evidence>
<evidence type="ECO:0000256" key="10">
    <source>
        <dbReference type="SAM" id="MobiDB-lite"/>
    </source>
</evidence>
<dbReference type="PANTHER" id="PTHR44936:SF10">
    <property type="entry name" value="SENSOR PROTEIN RSTB"/>
    <property type="match status" value="1"/>
</dbReference>
<keyword evidence="9" id="KW-0067">ATP-binding</keyword>
<dbReference type="CDD" id="cd06225">
    <property type="entry name" value="HAMP"/>
    <property type="match status" value="1"/>
</dbReference>
<dbReference type="SMART" id="SM00388">
    <property type="entry name" value="HisKA"/>
    <property type="match status" value="1"/>
</dbReference>
<dbReference type="PRINTS" id="PR00344">
    <property type="entry name" value="BCTRLSENSOR"/>
</dbReference>
<sequence>MSPARISAWKRAKHRVAHSIKLRMVLLFLLLAAAMTFVFFTGAQRAFSMGWREAARPLLMDYVDQLTRECTAGGPTPSVERARAIIGRLPLTVTITGPQINWSSHPDQPPPDWLRDKPGAGTSWRRDDADSGPDWQGILQRTTADGHVLTFGINGQAFERKPRMIGVALAALLVLTLLAWMYVRHLLKPLDAIGEGARRFGKGDFSQPIPERCIHGPDELGELATTINTMGQDIHQMLEAKRALLLAISHELRSPLTRARLNAELLPETADVNPQRDALMRDLQEMASLISDLLESERLAGNHTALQRAPTDLPALARQVIDELRARHPAAAKVTVHAPGNMPAASVDASRVRLLLRNLVDNALRHGADAAQPPSVTLSSDAGTVTLEVRDHGPGVPEEQLAHLAQAFYRPDSARTRAAGGVGLGLYLCRLVAQAHGGSFAVRNAQPGLAVTVTLPPA</sequence>
<dbReference type="EMBL" id="CP037867">
    <property type="protein sequence ID" value="QBM27655.1"/>
    <property type="molecule type" value="Genomic_DNA"/>
</dbReference>
<comment type="catalytic activity">
    <reaction evidence="1">
        <text>ATP + protein L-histidine = ADP + protein N-phospho-L-histidine.</text>
        <dbReference type="EC" id="2.7.13.3"/>
    </reaction>
</comment>
<evidence type="ECO:0000256" key="11">
    <source>
        <dbReference type="SAM" id="Phobius"/>
    </source>
</evidence>
<dbReference type="InterPro" id="IPR036890">
    <property type="entry name" value="HATPase_C_sf"/>
</dbReference>
<name>A0A4P6WZ50_HYDPS</name>
<gene>
    <name evidence="14" type="primary">rstB2</name>
    <name evidence="14" type="ORF">HPF_08165</name>
</gene>
<evidence type="ECO:0000313" key="15">
    <source>
        <dbReference type="Proteomes" id="UP000293912"/>
    </source>
</evidence>
<dbReference type="Proteomes" id="UP000293912">
    <property type="component" value="Chromosome"/>
</dbReference>
<dbReference type="Gene3D" id="6.10.340.10">
    <property type="match status" value="1"/>
</dbReference>
<evidence type="ECO:0000256" key="3">
    <source>
        <dbReference type="ARBA" id="ARBA00012438"/>
    </source>
</evidence>
<evidence type="ECO:0000259" key="12">
    <source>
        <dbReference type="PROSITE" id="PS50109"/>
    </source>
</evidence>
<feature type="domain" description="HAMP" evidence="13">
    <location>
        <begin position="184"/>
        <end position="239"/>
    </location>
</feature>
<dbReference type="RefSeq" id="WP_066150390.1">
    <property type="nucleotide sequence ID" value="NZ_CP037867.1"/>
</dbReference>
<organism evidence="14 15">
    <name type="scientific">Hydrogenophaga pseudoflava</name>
    <name type="common">Pseudomonas carboxydoflava</name>
    <dbReference type="NCBI Taxonomy" id="47421"/>
    <lineage>
        <taxon>Bacteria</taxon>
        <taxon>Pseudomonadati</taxon>
        <taxon>Pseudomonadota</taxon>
        <taxon>Betaproteobacteria</taxon>
        <taxon>Burkholderiales</taxon>
        <taxon>Comamonadaceae</taxon>
        <taxon>Hydrogenophaga</taxon>
    </lineage>
</organism>
<dbReference type="InterPro" id="IPR004358">
    <property type="entry name" value="Sig_transdc_His_kin-like_C"/>
</dbReference>
<evidence type="ECO:0000256" key="4">
    <source>
        <dbReference type="ARBA" id="ARBA00022475"/>
    </source>
</evidence>
<evidence type="ECO:0000256" key="5">
    <source>
        <dbReference type="ARBA" id="ARBA00022553"/>
    </source>
</evidence>
<dbReference type="Gene3D" id="3.30.565.10">
    <property type="entry name" value="Histidine kinase-like ATPase, C-terminal domain"/>
    <property type="match status" value="1"/>
</dbReference>
<keyword evidence="15" id="KW-1185">Reference proteome</keyword>
<dbReference type="InterPro" id="IPR005467">
    <property type="entry name" value="His_kinase_dom"/>
</dbReference>
<keyword evidence="7" id="KW-0547">Nucleotide-binding</keyword>
<evidence type="ECO:0000259" key="13">
    <source>
        <dbReference type="PROSITE" id="PS50885"/>
    </source>
</evidence>
<dbReference type="SMART" id="SM00387">
    <property type="entry name" value="HATPase_c"/>
    <property type="match status" value="1"/>
</dbReference>
<keyword evidence="5" id="KW-0597">Phosphoprotein</keyword>
<dbReference type="InterPro" id="IPR003660">
    <property type="entry name" value="HAMP_dom"/>
</dbReference>
<dbReference type="InterPro" id="IPR036097">
    <property type="entry name" value="HisK_dim/P_sf"/>
</dbReference>